<evidence type="ECO:0000256" key="6">
    <source>
        <dbReference type="ARBA" id="ARBA00022989"/>
    </source>
</evidence>
<evidence type="ECO:0000256" key="1">
    <source>
        <dbReference type="ARBA" id="ARBA00004477"/>
    </source>
</evidence>
<dbReference type="Pfam" id="PF04506">
    <property type="entry name" value="Rft-1"/>
    <property type="match status" value="1"/>
</dbReference>
<evidence type="ECO:0000256" key="9">
    <source>
        <dbReference type="ARBA" id="ARBA00045912"/>
    </source>
</evidence>
<accession>A0A9W8BBQ9</accession>
<feature type="transmembrane region" description="Helical" evidence="10">
    <location>
        <begin position="106"/>
        <end position="127"/>
    </location>
</feature>
<dbReference type="InterPro" id="IPR007594">
    <property type="entry name" value="RFT1"/>
</dbReference>
<dbReference type="PANTHER" id="PTHR13117:SF5">
    <property type="entry name" value="PROTEIN RFT1 HOMOLOG"/>
    <property type="match status" value="1"/>
</dbReference>
<feature type="transmembrane region" description="Helical" evidence="10">
    <location>
        <begin position="214"/>
        <end position="233"/>
    </location>
</feature>
<sequence>MVMARFATPSEMGVFAFVSNYGSIPARIVFFPLEEASRAVFSSMAITAAQAKRDFLAPMSSADARAASHVLNTLGKFHLLFGSILAVFGTLLSPTLVSLIKPNDSAVTHALVAYCIYLPLMGINGFLEAFVHCVATKGQLLRLSFWMSGFTTAYALFAVQMLRGFGLGSAGMVVANMLNMLLRITYCKRFISRWFDQPNLGTGPRLAAMTPHPAVAGTCLLSAAVIMATLVIVDQQTLLCRAASLAVGASMSVVVLASIWRFEQPFVQSARALRSGQFSRAKTE</sequence>
<evidence type="ECO:0000256" key="2">
    <source>
        <dbReference type="ARBA" id="ARBA00004922"/>
    </source>
</evidence>
<evidence type="ECO:0000256" key="4">
    <source>
        <dbReference type="ARBA" id="ARBA00022692"/>
    </source>
</evidence>
<comment type="caution">
    <text evidence="10">Lacks conserved residue(s) required for the propagation of feature annotation.</text>
</comment>
<evidence type="ECO:0000256" key="10">
    <source>
        <dbReference type="RuleBase" id="RU365067"/>
    </source>
</evidence>
<keyword evidence="4 10" id="KW-0812">Transmembrane</keyword>
<evidence type="ECO:0000256" key="3">
    <source>
        <dbReference type="ARBA" id="ARBA00010288"/>
    </source>
</evidence>
<evidence type="ECO:0000313" key="11">
    <source>
        <dbReference type="EMBL" id="KAJ1999773.1"/>
    </source>
</evidence>
<keyword evidence="5 10" id="KW-0256">Endoplasmic reticulum</keyword>
<dbReference type="GO" id="GO:0005789">
    <property type="term" value="C:endoplasmic reticulum membrane"/>
    <property type="evidence" value="ECO:0007669"/>
    <property type="project" value="UniProtKB-SubCell"/>
</dbReference>
<comment type="function">
    <text evidence="9 10">Intramembrane glycolipid transporter that operates in the biosynthetic pathway of dolichol-linked oligosaccharides, the glycan precursors employed in protein asparagine (N)-glycosylation. The sequential addition of sugars to dolichol pyrophosphate produces dolichol-linked oligosaccharides containing fourteen sugars, including two GlcNAcs, nine mannoses and three glucoses. Once assembled, the oligosaccharide is transferred from the lipid to nascent proteins by oligosaccharyltransferases. The assembly of dolichol-linked oligosaccharides begins on the cytosolic side of the endoplasmic reticulum membrane and finishes in its lumen. RFT1 could mediate the translocation of the cytosolically oriented intermediate DolPP-GlcNAc2Man5, produced by ALG11, into the ER lumen where dolichol-linked oligosaccharides assembly continues. However, the intramembrane lipid transporter activity could not be confirmed in vitro.</text>
</comment>
<feature type="transmembrane region" description="Helical" evidence="10">
    <location>
        <begin position="245"/>
        <end position="262"/>
    </location>
</feature>
<dbReference type="PANTHER" id="PTHR13117">
    <property type="entry name" value="ENDOPLASMIC RETICULUM MULTISPAN TRANSMEMBRANE PROTEIN-RELATED"/>
    <property type="match status" value="1"/>
</dbReference>
<dbReference type="Proteomes" id="UP001150907">
    <property type="component" value="Unassembled WGS sequence"/>
</dbReference>
<evidence type="ECO:0000313" key="12">
    <source>
        <dbReference type="Proteomes" id="UP001150907"/>
    </source>
</evidence>
<comment type="similarity">
    <text evidence="3 10">Belongs to the RFT1 family.</text>
</comment>
<dbReference type="EMBL" id="JANBQF010000644">
    <property type="protein sequence ID" value="KAJ1999773.1"/>
    <property type="molecule type" value="Genomic_DNA"/>
</dbReference>
<keyword evidence="12" id="KW-1185">Reference proteome</keyword>
<proteinExistence type="inferred from homology"/>
<keyword evidence="6 10" id="KW-1133">Transmembrane helix</keyword>
<dbReference type="GO" id="GO:0034203">
    <property type="term" value="P:glycolipid translocation"/>
    <property type="evidence" value="ECO:0007669"/>
    <property type="project" value="TreeGrafter"/>
</dbReference>
<keyword evidence="7 10" id="KW-0472">Membrane</keyword>
<keyword evidence="10" id="KW-0813">Transport</keyword>
<comment type="subcellular location">
    <subcellularLocation>
        <location evidence="1 10">Endoplasmic reticulum membrane</location>
        <topology evidence="1 10">Multi-pass membrane protein</topology>
    </subcellularLocation>
</comment>
<evidence type="ECO:0000256" key="7">
    <source>
        <dbReference type="ARBA" id="ARBA00023136"/>
    </source>
</evidence>
<dbReference type="AlphaFoldDB" id="A0A9W8BBQ9"/>
<gene>
    <name evidence="11" type="primary">RFT1_1</name>
    <name evidence="11" type="ORF">H4R26_004922</name>
</gene>
<dbReference type="GO" id="GO:0006488">
    <property type="term" value="P:dolichol-linked oligosaccharide biosynthetic process"/>
    <property type="evidence" value="ECO:0007669"/>
    <property type="project" value="InterPro"/>
</dbReference>
<evidence type="ECO:0000256" key="5">
    <source>
        <dbReference type="ARBA" id="ARBA00022824"/>
    </source>
</evidence>
<name>A0A9W8BBQ9_9FUNG</name>
<feature type="transmembrane region" description="Helical" evidence="10">
    <location>
        <begin position="139"/>
        <end position="159"/>
    </location>
</feature>
<feature type="transmembrane region" description="Helical" evidence="10">
    <location>
        <begin position="79"/>
        <end position="100"/>
    </location>
</feature>
<protein>
    <recommendedName>
        <fullName evidence="8 10">Man(5)GlcNAc(2)-PP-dolichol translocation protein RFT1</fullName>
    </recommendedName>
</protein>
<comment type="caution">
    <text evidence="11">The sequence shown here is derived from an EMBL/GenBank/DDBJ whole genome shotgun (WGS) entry which is preliminary data.</text>
</comment>
<reference evidence="11" key="1">
    <citation type="submission" date="2022-07" db="EMBL/GenBank/DDBJ databases">
        <title>Phylogenomic reconstructions and comparative analyses of Kickxellomycotina fungi.</title>
        <authorList>
            <person name="Reynolds N.K."/>
            <person name="Stajich J.E."/>
            <person name="Barry K."/>
            <person name="Grigoriev I.V."/>
            <person name="Crous P."/>
            <person name="Smith M.E."/>
        </authorList>
    </citation>
    <scope>NUCLEOTIDE SEQUENCE</scope>
    <source>
        <strain evidence="11">IMI 214461</strain>
    </source>
</reference>
<dbReference type="OrthoDB" id="9979195at2759"/>
<comment type="pathway">
    <text evidence="2">Protein modification; protein glycosylation.</text>
</comment>
<organism evidence="11 12">
    <name type="scientific">Coemansia thaxteri</name>
    <dbReference type="NCBI Taxonomy" id="2663907"/>
    <lineage>
        <taxon>Eukaryota</taxon>
        <taxon>Fungi</taxon>
        <taxon>Fungi incertae sedis</taxon>
        <taxon>Zoopagomycota</taxon>
        <taxon>Kickxellomycotina</taxon>
        <taxon>Kickxellomycetes</taxon>
        <taxon>Kickxellales</taxon>
        <taxon>Kickxellaceae</taxon>
        <taxon>Coemansia</taxon>
    </lineage>
</organism>
<evidence type="ECO:0000256" key="8">
    <source>
        <dbReference type="ARBA" id="ARBA00044793"/>
    </source>
</evidence>